<name>A0A1B2A6U1_LATCU</name>
<evidence type="ECO:0000313" key="2">
    <source>
        <dbReference type="Proteomes" id="UP000257607"/>
    </source>
</evidence>
<accession>A0A1B2A6U1</accession>
<dbReference type="RefSeq" id="WP_054644438.1">
    <property type="nucleotide sequence ID" value="NZ_BJOQ01000020.1"/>
</dbReference>
<dbReference type="OrthoDB" id="2328193at2"/>
<protein>
    <submittedName>
        <fullName evidence="1">Uncharacterized protein</fullName>
    </submittedName>
</protein>
<sequence length="67" mass="7881">MKVLKLNDLDLNVALDDRMIQISGAQDTTLIFKSKLLAHYWFFNLRALAKIADRYAIQIMFETENYK</sequence>
<dbReference type="GeneID" id="49610544"/>
<dbReference type="EMBL" id="CP031003">
    <property type="protein sequence ID" value="AXN35688.1"/>
    <property type="molecule type" value="Genomic_DNA"/>
</dbReference>
<evidence type="ECO:0000313" key="1">
    <source>
        <dbReference type="EMBL" id="AXN35688.1"/>
    </source>
</evidence>
<organism evidence="1 2">
    <name type="scientific">Latilactobacillus curvatus</name>
    <name type="common">Lactobacillus curvatus</name>
    <dbReference type="NCBI Taxonomy" id="28038"/>
    <lineage>
        <taxon>Bacteria</taxon>
        <taxon>Bacillati</taxon>
        <taxon>Bacillota</taxon>
        <taxon>Bacilli</taxon>
        <taxon>Lactobacillales</taxon>
        <taxon>Lactobacillaceae</taxon>
        <taxon>Latilactobacillus</taxon>
    </lineage>
</organism>
<gene>
    <name evidence="1" type="ORF">DT351_04655</name>
</gene>
<dbReference type="Proteomes" id="UP000257607">
    <property type="component" value="Chromosome"/>
</dbReference>
<proteinExistence type="predicted"/>
<dbReference type="AlphaFoldDB" id="A0A1B2A6U1"/>
<reference evidence="1 2" key="1">
    <citation type="submission" date="2018-07" db="EMBL/GenBank/DDBJ databases">
        <title>Lactobacillus curvatus genome sequence.</title>
        <authorList>
            <person name="Prechtl R."/>
        </authorList>
    </citation>
    <scope>NUCLEOTIDE SEQUENCE [LARGE SCALE GENOMIC DNA]</scope>
    <source>
        <strain evidence="1 2">TMW 1.1928</strain>
    </source>
</reference>